<evidence type="ECO:0000313" key="4">
    <source>
        <dbReference type="Proteomes" id="UP001054889"/>
    </source>
</evidence>
<dbReference type="AlphaFoldDB" id="A0AAV5DTF6"/>
<protein>
    <recommendedName>
        <fullName evidence="2">Aminotransferase class V domain-containing protein</fullName>
    </recommendedName>
</protein>
<evidence type="ECO:0000259" key="2">
    <source>
        <dbReference type="Pfam" id="PF00266"/>
    </source>
</evidence>
<dbReference type="InterPro" id="IPR015422">
    <property type="entry name" value="PyrdxlP-dep_Trfase_small"/>
</dbReference>
<comment type="caution">
    <text evidence="3">The sequence shown here is derived from an EMBL/GenBank/DDBJ whole genome shotgun (WGS) entry which is preliminary data.</text>
</comment>
<accession>A0AAV5DTF6</accession>
<evidence type="ECO:0000313" key="3">
    <source>
        <dbReference type="EMBL" id="GJN13598.1"/>
    </source>
</evidence>
<dbReference type="PANTHER" id="PTHR43586:SF8">
    <property type="entry name" value="CYSTEINE DESULFURASE 1, CHLOROPLASTIC"/>
    <property type="match status" value="1"/>
</dbReference>
<gene>
    <name evidence="3" type="primary">gb00319</name>
    <name evidence="3" type="ORF">PR202_gb00319</name>
</gene>
<organism evidence="3 4">
    <name type="scientific">Eleusine coracana subsp. coracana</name>
    <dbReference type="NCBI Taxonomy" id="191504"/>
    <lineage>
        <taxon>Eukaryota</taxon>
        <taxon>Viridiplantae</taxon>
        <taxon>Streptophyta</taxon>
        <taxon>Embryophyta</taxon>
        <taxon>Tracheophyta</taxon>
        <taxon>Spermatophyta</taxon>
        <taxon>Magnoliopsida</taxon>
        <taxon>Liliopsida</taxon>
        <taxon>Poales</taxon>
        <taxon>Poaceae</taxon>
        <taxon>PACMAD clade</taxon>
        <taxon>Chloridoideae</taxon>
        <taxon>Cynodonteae</taxon>
        <taxon>Eleusininae</taxon>
        <taxon>Eleusine</taxon>
    </lineage>
</organism>
<dbReference type="Pfam" id="PF00266">
    <property type="entry name" value="Aminotran_5"/>
    <property type="match status" value="1"/>
</dbReference>
<dbReference type="SUPFAM" id="SSF53383">
    <property type="entry name" value="PLP-dependent transferases"/>
    <property type="match status" value="1"/>
</dbReference>
<reference evidence="3" key="2">
    <citation type="submission" date="2021-12" db="EMBL/GenBank/DDBJ databases">
        <title>Resequencing data analysis of finger millet.</title>
        <authorList>
            <person name="Hatakeyama M."/>
            <person name="Aluri S."/>
            <person name="Balachadran M.T."/>
            <person name="Sivarajan S.R."/>
            <person name="Poveda L."/>
            <person name="Shimizu-Inatsugi R."/>
            <person name="Schlapbach R."/>
            <person name="Sreeman S.M."/>
            <person name="Shimizu K.K."/>
        </authorList>
    </citation>
    <scope>NUCLEOTIDE SEQUENCE</scope>
</reference>
<feature type="domain" description="Aminotransferase class V" evidence="2">
    <location>
        <begin position="109"/>
        <end position="292"/>
    </location>
</feature>
<dbReference type="InterPro" id="IPR015421">
    <property type="entry name" value="PyrdxlP-dep_Trfase_major"/>
</dbReference>
<proteinExistence type="predicted"/>
<dbReference type="PANTHER" id="PTHR43586">
    <property type="entry name" value="CYSTEINE DESULFURASE"/>
    <property type="match status" value="1"/>
</dbReference>
<evidence type="ECO:0000256" key="1">
    <source>
        <dbReference type="ARBA" id="ARBA00022898"/>
    </source>
</evidence>
<sequence length="391" mass="43872">MPSLQGSVGMEMPTVDEAKRMATLLGILRVTTSEEKVSTAGASEDKLDWLRSQLIGKNIEFDTPFGRRMLTYSVSQHQRISLMLRRTARPTLYAAADGGAVEYKNRPMLGSFSVCSNVIGIMTDTREIARVLHQHGAYACFDFAASGPYVKIDMKSGEVDRYYAVFLSPHKFVGGPETPGILLMNKGLYKLSTQPPSLCGGGTVAYVNGFSEEDTIYYDDIEEREDAGTPPIVQKIRASLAFWVKEYIGYDRMGLHERVYSETAMKRLVSNPNIWVLGNTSVERLPIFSFLIYPPVKDSLYNNVVDEPSSDRWLEDVKRKRQPLHGRFVTRLFNDLFGIQARGGCACAGPYEHTLLKIENDLSLRLRSSILEVCINIIIDPYKMVTPNNLI</sequence>
<dbReference type="Gene3D" id="3.40.640.10">
    <property type="entry name" value="Type I PLP-dependent aspartate aminotransferase-like (Major domain)"/>
    <property type="match status" value="1"/>
</dbReference>
<keyword evidence="4" id="KW-1185">Reference proteome</keyword>
<reference evidence="3" key="1">
    <citation type="journal article" date="2018" name="DNA Res.">
        <title>Multiple hybrid de novo genome assembly of finger millet, an orphan allotetraploid crop.</title>
        <authorList>
            <person name="Hatakeyama M."/>
            <person name="Aluri S."/>
            <person name="Balachadran M.T."/>
            <person name="Sivarajan S.R."/>
            <person name="Patrignani A."/>
            <person name="Gruter S."/>
            <person name="Poveda L."/>
            <person name="Shimizu-Inatsugi R."/>
            <person name="Baeten J."/>
            <person name="Francoijs K.J."/>
            <person name="Nataraja K.N."/>
            <person name="Reddy Y.A.N."/>
            <person name="Phadnis S."/>
            <person name="Ravikumar R.L."/>
            <person name="Schlapbach R."/>
            <person name="Sreeman S.M."/>
            <person name="Shimizu K.K."/>
        </authorList>
    </citation>
    <scope>NUCLEOTIDE SEQUENCE</scope>
</reference>
<keyword evidence="1" id="KW-0663">Pyridoxal phosphate</keyword>
<dbReference type="InterPro" id="IPR015424">
    <property type="entry name" value="PyrdxlP-dep_Trfase"/>
</dbReference>
<dbReference type="Proteomes" id="UP001054889">
    <property type="component" value="Unassembled WGS sequence"/>
</dbReference>
<name>A0AAV5DTF6_ELECO</name>
<dbReference type="InterPro" id="IPR000192">
    <property type="entry name" value="Aminotrans_V_dom"/>
</dbReference>
<dbReference type="EMBL" id="BQKI01000071">
    <property type="protein sequence ID" value="GJN13598.1"/>
    <property type="molecule type" value="Genomic_DNA"/>
</dbReference>
<dbReference type="Gene3D" id="3.90.1150.10">
    <property type="entry name" value="Aspartate Aminotransferase, domain 1"/>
    <property type="match status" value="1"/>
</dbReference>